<gene>
    <name evidence="2" type="ORF">SAMN05421774_10989</name>
</gene>
<evidence type="ECO:0000259" key="1">
    <source>
        <dbReference type="Pfam" id="PF13860"/>
    </source>
</evidence>
<name>A0A1N7QDZ1_9RHOB</name>
<dbReference type="InterPro" id="IPR025965">
    <property type="entry name" value="FlgD/Vpr_Ig-like"/>
</dbReference>
<proteinExistence type="predicted"/>
<organism evidence="2 3">
    <name type="scientific">Gemmobacter megaterium</name>
    <dbReference type="NCBI Taxonomy" id="1086013"/>
    <lineage>
        <taxon>Bacteria</taxon>
        <taxon>Pseudomonadati</taxon>
        <taxon>Pseudomonadota</taxon>
        <taxon>Alphaproteobacteria</taxon>
        <taxon>Rhodobacterales</taxon>
        <taxon>Paracoccaceae</taxon>
        <taxon>Gemmobacter</taxon>
    </lineage>
</organism>
<evidence type="ECO:0000313" key="3">
    <source>
        <dbReference type="Proteomes" id="UP000186141"/>
    </source>
</evidence>
<keyword evidence="3" id="KW-1185">Reference proteome</keyword>
<dbReference type="Pfam" id="PF13860">
    <property type="entry name" value="FlgD_ig"/>
    <property type="match status" value="1"/>
</dbReference>
<dbReference type="Proteomes" id="UP000186141">
    <property type="component" value="Unassembled WGS sequence"/>
</dbReference>
<accession>A0A1N7QDZ1</accession>
<feature type="domain" description="FlgD/Vpr Ig-like" evidence="1">
    <location>
        <begin position="42"/>
        <end position="110"/>
    </location>
</feature>
<sequence length="160" mass="16761">MEQQIRTNDHLSGLSAQLGLTTMSQLSGWIGMEARISGPARFDGTPITLSPNPPALADSAQLIVRDSTGNEVQRLPVAITASEIAWPGTDSTGTPLPDGVYSFYLESHSAGSSLGLQEMEHYAIVREAQGNGAGGVRLVFDGGLSTDATVATALRKPPQL</sequence>
<keyword evidence="2" id="KW-0282">Flagellum</keyword>
<dbReference type="STRING" id="1086013.SAMN05421774_10989"/>
<dbReference type="EMBL" id="FTOT01000009">
    <property type="protein sequence ID" value="SIT21082.1"/>
    <property type="molecule type" value="Genomic_DNA"/>
</dbReference>
<reference evidence="2 3" key="1">
    <citation type="submission" date="2017-01" db="EMBL/GenBank/DDBJ databases">
        <authorList>
            <person name="Mah S.A."/>
            <person name="Swanson W.J."/>
            <person name="Moy G.W."/>
            <person name="Vacquier V.D."/>
        </authorList>
    </citation>
    <scope>NUCLEOTIDE SEQUENCE [LARGE SCALE GENOMIC DNA]</scope>
    <source>
        <strain evidence="2 3">DSM 26375</strain>
    </source>
</reference>
<evidence type="ECO:0000313" key="2">
    <source>
        <dbReference type="EMBL" id="SIT21082.1"/>
    </source>
</evidence>
<dbReference type="Gene3D" id="2.60.40.4070">
    <property type="match status" value="1"/>
</dbReference>
<dbReference type="AlphaFoldDB" id="A0A1N7QDZ1"/>
<protein>
    <submittedName>
        <fullName evidence="2">Flagellar basal-body rod modification protein FlgD</fullName>
    </submittedName>
</protein>
<keyword evidence="2" id="KW-0966">Cell projection</keyword>
<keyword evidence="2" id="KW-0969">Cilium</keyword>